<evidence type="ECO:0000256" key="1">
    <source>
        <dbReference type="ARBA" id="ARBA00022679"/>
    </source>
</evidence>
<dbReference type="SMART" id="SM00220">
    <property type="entry name" value="S_TKc"/>
    <property type="match status" value="1"/>
</dbReference>
<evidence type="ECO:0000313" key="9">
    <source>
        <dbReference type="Proteomes" id="UP000282926"/>
    </source>
</evidence>
<organism evidence="8 9">
    <name type="scientific">Lujinxingia sediminis</name>
    <dbReference type="NCBI Taxonomy" id="2480984"/>
    <lineage>
        <taxon>Bacteria</taxon>
        <taxon>Deltaproteobacteria</taxon>
        <taxon>Bradymonadales</taxon>
        <taxon>Lujinxingiaceae</taxon>
        <taxon>Lujinxingia</taxon>
    </lineage>
</organism>
<gene>
    <name evidence="8" type="ORF">EA187_14080</name>
</gene>
<protein>
    <recommendedName>
        <fullName evidence="7">Protein kinase domain-containing protein</fullName>
    </recommendedName>
</protein>
<feature type="domain" description="Protein kinase" evidence="7">
    <location>
        <begin position="190"/>
        <end position="472"/>
    </location>
</feature>
<evidence type="ECO:0000313" key="8">
    <source>
        <dbReference type="EMBL" id="RVU42960.1"/>
    </source>
</evidence>
<dbReference type="Gene3D" id="3.30.200.20">
    <property type="entry name" value="Phosphorylase Kinase, domain 1"/>
    <property type="match status" value="1"/>
</dbReference>
<name>A0ABY0CR03_9DELT</name>
<feature type="binding site" evidence="5">
    <location>
        <position position="219"/>
    </location>
    <ligand>
        <name>ATP</name>
        <dbReference type="ChEBI" id="CHEBI:30616"/>
    </ligand>
</feature>
<dbReference type="Gene3D" id="3.90.1580.10">
    <property type="entry name" value="paralog of FGE (formylglycine-generating enzyme)"/>
    <property type="match status" value="1"/>
</dbReference>
<evidence type="ECO:0000256" key="4">
    <source>
        <dbReference type="ARBA" id="ARBA00022840"/>
    </source>
</evidence>
<evidence type="ECO:0000256" key="6">
    <source>
        <dbReference type="SAM" id="MobiDB-lite"/>
    </source>
</evidence>
<keyword evidence="3" id="KW-0418">Kinase</keyword>
<comment type="caution">
    <text evidence="8">The sequence shown here is derived from an EMBL/GenBank/DDBJ whole genome shotgun (WGS) entry which is preliminary data.</text>
</comment>
<dbReference type="InterPro" id="IPR011009">
    <property type="entry name" value="Kinase-like_dom_sf"/>
</dbReference>
<keyword evidence="2 5" id="KW-0547">Nucleotide-binding</keyword>
<dbReference type="InterPro" id="IPR017441">
    <property type="entry name" value="Protein_kinase_ATP_BS"/>
</dbReference>
<keyword evidence="1" id="KW-0808">Transferase</keyword>
<dbReference type="InterPro" id="IPR016187">
    <property type="entry name" value="CTDL_fold"/>
</dbReference>
<accession>A0ABY0CR03</accession>
<evidence type="ECO:0000256" key="3">
    <source>
        <dbReference type="ARBA" id="ARBA00022777"/>
    </source>
</evidence>
<dbReference type="PROSITE" id="PS50011">
    <property type="entry name" value="PROTEIN_KINASE_DOM"/>
    <property type="match status" value="1"/>
</dbReference>
<dbReference type="Pfam" id="PF03781">
    <property type="entry name" value="FGE-sulfatase"/>
    <property type="match status" value="1"/>
</dbReference>
<dbReference type="CDD" id="cd14014">
    <property type="entry name" value="STKc_PknB_like"/>
    <property type="match status" value="1"/>
</dbReference>
<dbReference type="Pfam" id="PF00069">
    <property type="entry name" value="Pkinase"/>
    <property type="match status" value="1"/>
</dbReference>
<proteinExistence type="predicted"/>
<evidence type="ECO:0000256" key="5">
    <source>
        <dbReference type="PROSITE-ProRule" id="PRU10141"/>
    </source>
</evidence>
<dbReference type="InterPro" id="IPR005532">
    <property type="entry name" value="SUMF_dom"/>
</dbReference>
<evidence type="ECO:0000256" key="2">
    <source>
        <dbReference type="ARBA" id="ARBA00022741"/>
    </source>
</evidence>
<dbReference type="SUPFAM" id="SSF56112">
    <property type="entry name" value="Protein kinase-like (PK-like)"/>
    <property type="match status" value="1"/>
</dbReference>
<dbReference type="PANTHER" id="PTHR43289">
    <property type="entry name" value="MITOGEN-ACTIVATED PROTEIN KINASE KINASE KINASE 20-RELATED"/>
    <property type="match status" value="1"/>
</dbReference>
<keyword evidence="4 5" id="KW-0067">ATP-binding</keyword>
<dbReference type="PANTHER" id="PTHR43289:SF6">
    <property type="entry name" value="SERINE_THREONINE-PROTEIN KINASE NEKL-3"/>
    <property type="match status" value="1"/>
</dbReference>
<dbReference type="Gene3D" id="1.10.510.10">
    <property type="entry name" value="Transferase(Phosphotransferase) domain 1"/>
    <property type="match status" value="1"/>
</dbReference>
<dbReference type="Proteomes" id="UP000282926">
    <property type="component" value="Unassembled WGS sequence"/>
</dbReference>
<dbReference type="InterPro" id="IPR008271">
    <property type="entry name" value="Ser/Thr_kinase_AS"/>
</dbReference>
<feature type="compositionally biased region" description="Polar residues" evidence="6">
    <location>
        <begin position="363"/>
        <end position="377"/>
    </location>
</feature>
<keyword evidence="9" id="KW-1185">Reference proteome</keyword>
<reference evidence="8 9" key="1">
    <citation type="submission" date="2019-01" db="EMBL/GenBank/DDBJ databases">
        <title>Lujinxingia litoralis gen. nov., sp. nov. and Lujinxingia sediminis gen. nov., sp. nov., new members in the order Bradymonadales, isolated from coastal sediment.</title>
        <authorList>
            <person name="Li C.-M."/>
        </authorList>
    </citation>
    <scope>NUCLEOTIDE SEQUENCE [LARGE SCALE GENOMIC DNA]</scope>
    <source>
        <strain evidence="8 9">SEH01</strain>
    </source>
</reference>
<evidence type="ECO:0000259" key="7">
    <source>
        <dbReference type="PROSITE" id="PS50011"/>
    </source>
</evidence>
<dbReference type="PROSITE" id="PS00108">
    <property type="entry name" value="PROTEIN_KINASE_ST"/>
    <property type="match status" value="1"/>
</dbReference>
<dbReference type="SUPFAM" id="SSF56436">
    <property type="entry name" value="C-type lectin-like"/>
    <property type="match status" value="1"/>
</dbReference>
<dbReference type="EMBL" id="SADD01000008">
    <property type="protein sequence ID" value="RVU42960.1"/>
    <property type="molecule type" value="Genomic_DNA"/>
</dbReference>
<feature type="region of interest" description="Disordered" evidence="6">
    <location>
        <begin position="353"/>
        <end position="378"/>
    </location>
</feature>
<sequence length="951" mass="105544">MDWKVHQQIARVALERRLVDFEAVSRSLYDLGRLADEGKTPTVEYWVSQGWLAPEGLDEVLRSLGYQEGLERAQTAFVEGRGEERTTRFQKNDEVVTSRIEVGRRAPTLGVSRREVGAQADEPPEGLGLETSTEVAADATPTLRAGVAAAWARPGWRSGEETGRHFAFERTEVYQPALSAGEMLSGQARYELGAALGAGGGGSVISAHDRVLGRVVAMKIARPSARHDARAVARFLAEAQITGQLEHPNIMPIYDVGVLDDGRVYYTMRRVNHHSLAEVIAGLRARDEAYLREYSCHRLLGILQQAAQAIHYAHVRGVVHRDLKPSNIMLGEYGEVLVMDWGIAHVSGNRVHTDLGPEDEPGQGQTLGTPSYMSPEQAQGRLHEVDARSDVYGLGAVLYEILSLEVPYDGEDARATMWMVVEGLLVPPSKRAEPLWTFSEAIEAVCLRAMSSEREERFASARQFYEALDEAISGSGPVQVQSSVERGQVLLNTYREVLASAEELADEIDGISGQVEPWESIERKRALWELEDRRLQLQRESAQIFGEAVAAFQEVLHLHPEQPEARCGMAELSWERYRASRQRQDIAGMVYYEAMVREHGGEAFAARFARHCDVTLTTRPPGADITLFPCQEIDRRMVVADARQLGRSPVHLASLEAGSYMIVVQRSGSSPVRAPLHVEVGMTRAEFRVDLPADHEVAAGFVYVAGGPCSLGGDPEAFHPSPARRVDVASFFCARLPVTFREYLEWLDELSQSDLEQARHHAPKTRADDGELATFDVATGRWTPSPILIEGPMRDRYAEGGGYELDLPVVGISAHDARAYCAWRAQRDGRRYRLLREDEWEKAGRGVDARFFPWGNHFDATFCKMRYSRPEFSQPEPVGSFLDDTSPYGVRDLSGGVQEWCEAGPEDGDDRAVRGGGWNRDQCACRLASRMRVLADARSAGIGFRLAYDAS</sequence>
<dbReference type="PROSITE" id="PS00107">
    <property type="entry name" value="PROTEIN_KINASE_ATP"/>
    <property type="match status" value="1"/>
</dbReference>
<dbReference type="InterPro" id="IPR042095">
    <property type="entry name" value="SUMF_sf"/>
</dbReference>
<dbReference type="InterPro" id="IPR000719">
    <property type="entry name" value="Prot_kinase_dom"/>
</dbReference>
<dbReference type="RefSeq" id="WP_127780678.1">
    <property type="nucleotide sequence ID" value="NZ_SADD01000008.1"/>
</dbReference>